<reference evidence="4" key="1">
    <citation type="submission" date="2021-01" db="EMBL/GenBank/DDBJ databases">
        <authorList>
            <person name="Lovell J.T."/>
            <person name="Bentley N."/>
            <person name="Bhattarai G."/>
            <person name="Jenkins J.W."/>
            <person name="Sreedasyam A."/>
            <person name="Alarcon Y."/>
            <person name="Bock C."/>
            <person name="Boston L."/>
            <person name="Carlson J."/>
            <person name="Cervantes K."/>
            <person name="Clermont K."/>
            <person name="Krom N."/>
            <person name="Kubenka K."/>
            <person name="Mamidi S."/>
            <person name="Mattison C."/>
            <person name="Monteros M."/>
            <person name="Pisani C."/>
            <person name="Plott C."/>
            <person name="Rajasekar S."/>
            <person name="Rhein H.S."/>
            <person name="Rohla C."/>
            <person name="Song M."/>
            <person name="Hilaire R.S."/>
            <person name="Shu S."/>
            <person name="Wells L."/>
            <person name="Wang X."/>
            <person name="Webber J."/>
            <person name="Heerema R.J."/>
            <person name="Klein P."/>
            <person name="Conner P."/>
            <person name="Grauke L."/>
            <person name="Grimwood J."/>
            <person name="Schmutz J."/>
            <person name="Randall J.J."/>
        </authorList>
    </citation>
    <scope>NUCLEOTIDE SEQUENCE</scope>
    <source>
        <tissue evidence="4">Leaf</tissue>
    </source>
</reference>
<evidence type="ECO:0000256" key="2">
    <source>
        <dbReference type="ARBA" id="ARBA00023002"/>
    </source>
</evidence>
<protein>
    <recommendedName>
        <fullName evidence="3">NAD-dependent epimerase/dehydratase domain-containing protein</fullName>
    </recommendedName>
</protein>
<dbReference type="PANTHER" id="PTHR10366:SF776">
    <property type="entry name" value="NAD(P)-BINDING ROSSMANN-FOLD SUPERFAMILY PROTEIN"/>
    <property type="match status" value="1"/>
</dbReference>
<dbReference type="AlphaFoldDB" id="A0A922EMU0"/>
<dbReference type="PANTHER" id="PTHR10366">
    <property type="entry name" value="NAD DEPENDENT EPIMERASE/DEHYDRATASE"/>
    <property type="match status" value="1"/>
</dbReference>
<evidence type="ECO:0000313" key="4">
    <source>
        <dbReference type="EMBL" id="KAG6704507.1"/>
    </source>
</evidence>
<evidence type="ECO:0000259" key="3">
    <source>
        <dbReference type="Pfam" id="PF01370"/>
    </source>
</evidence>
<evidence type="ECO:0000313" key="5">
    <source>
        <dbReference type="Proteomes" id="UP000811246"/>
    </source>
</evidence>
<name>A0A922EMU0_CARIL</name>
<keyword evidence="1" id="KW-0521">NADP</keyword>
<dbReference type="InterPro" id="IPR050425">
    <property type="entry name" value="NAD(P)_dehydrat-like"/>
</dbReference>
<dbReference type="Proteomes" id="UP000811246">
    <property type="component" value="Chromosome 7"/>
</dbReference>
<dbReference type="InterPro" id="IPR001509">
    <property type="entry name" value="Epimerase_deHydtase"/>
</dbReference>
<evidence type="ECO:0000256" key="1">
    <source>
        <dbReference type="ARBA" id="ARBA00022857"/>
    </source>
</evidence>
<dbReference type="GO" id="GO:0016616">
    <property type="term" value="F:oxidoreductase activity, acting on the CH-OH group of donors, NAD or NADP as acceptor"/>
    <property type="evidence" value="ECO:0007669"/>
    <property type="project" value="TreeGrafter"/>
</dbReference>
<dbReference type="EMBL" id="CM031831">
    <property type="protein sequence ID" value="KAG6704507.1"/>
    <property type="molecule type" value="Genomic_DNA"/>
</dbReference>
<comment type="caution">
    <text evidence="4">The sequence shown here is derived from an EMBL/GenBank/DDBJ whole genome shotgun (WGS) entry which is preliminary data.</text>
</comment>
<dbReference type="Pfam" id="PF01370">
    <property type="entry name" value="Epimerase"/>
    <property type="match status" value="1"/>
</dbReference>
<organism evidence="4 5">
    <name type="scientific">Carya illinoinensis</name>
    <name type="common">Pecan</name>
    <dbReference type="NCBI Taxonomy" id="32201"/>
    <lineage>
        <taxon>Eukaryota</taxon>
        <taxon>Viridiplantae</taxon>
        <taxon>Streptophyta</taxon>
        <taxon>Embryophyta</taxon>
        <taxon>Tracheophyta</taxon>
        <taxon>Spermatophyta</taxon>
        <taxon>Magnoliopsida</taxon>
        <taxon>eudicotyledons</taxon>
        <taxon>Gunneridae</taxon>
        <taxon>Pentapetalae</taxon>
        <taxon>rosids</taxon>
        <taxon>fabids</taxon>
        <taxon>Fagales</taxon>
        <taxon>Juglandaceae</taxon>
        <taxon>Carya</taxon>
    </lineage>
</organism>
<feature type="domain" description="NAD-dependent epimerase/dehydratase" evidence="3">
    <location>
        <begin position="8"/>
        <end position="99"/>
    </location>
</feature>
<gene>
    <name evidence="4" type="ORF">I3842_07G136000</name>
</gene>
<accession>A0A922EMU0</accession>
<proteinExistence type="predicted"/>
<sequence>MAGEKASVCVTGGGGFVASWLINLHLSKNYFVHATVRRPGDAKYAHLSAFEKASENLRLFKADLLYYDSIRSAVEGCVGVFHVASPVPSSADTVLNPEPRITDDLFVSSISAVFMDPSWPKDQVMDETCWSDTEYCRTSKIWYRLSNTEAESEVLELGKGSGLDVSTVNASSLFLIRLLKGDESVENKLRCIVDVRDVAEALILAFEKTEAEGRYICSAHMIKTDLTEVQEELRLSSEKWQRLGWNYRPLMDTVIDRVEGYRLAGLLD</sequence>
<keyword evidence="2" id="KW-0560">Oxidoreductase</keyword>